<sequence>MRFGHRRTGGRWTRGVGAGLAGAFVLTSLNPVAVVAAEPDDPAAHPTFLGRTLYTGEFHSHTSVSDGVQLPPDAFDHVHGETDADFFTVSEHDVMWDIRNGDDFLTDPAQADSAEWRRVHEQADEFNAAQDDLVAIPSIENTWYDGTGHINTFNAPWHVTARATSKGSVDGFTNSFGTGDMKYDLYTYFARLKQDPDAIGQFNHPSTTSKGNFFGFNGLTEQVDAGMELIEVKSAGQASQYQEALDKGWHLGPVYSGDEHSATWVSGNPAITGVWATDKSPEGLYAAMQDRSTYSTLDVNAQLGFGANGELMGSILPGDTAELDIEVWLKDPDTAPGDRFTSIKLITNAGAVAHDFGDPGSNDVELGVTLPADDGDFYYVRADQADGNHVISAPIWVGEKVRGANYAPTITVPDTVPATAAYGDTITLPAATATDDSGTRPTVAYEVFDSRGEVPVADGTFEIRSYDDAFVVVRATDDEGNVSAELVRITVAQDELDPAGVFQYFGPTAVVAEQPGGAGLAVSTDRRIATAYAQVREAGAASWSGAEVLTATDDEAYEVNAIGNDEPEYQHSITGQTLRGHEFDVTGLAAGTSYEYRFGVAVDGAAPAADDAGAWTSVKGEFVAGGAAGEPLYWLGDLQASSHDAADVGLLRDVLDRLRTEAPGGRTLVQTGDVVDNGGRGQYWDEAAEHVFDGLDLLYAPVVGNHETYGDLDYHSFTEERAKIFSNMFATPDNGVIGESNYSFDRGDVHIAVLNSTVDLDEQLAWLKDDIRASTKTWNVVTGHFSYYGGRHADDAGPAADRPKVTQALADLGVDLYVGGHDHVYKRSTIYDGRLAATDREEVLGTTYVTLGSAGPKFYDNTAHWWDDVVFDEDTQVGTVMEADDDGLELTTYTIDGRVVDSHTIRKATGEWALGSVEIDTGTRTVDGVGVRSFEGSRDSLAVAVGTYDADQERLRGLRVEQLELDHRGREQYVEFDTPLPVDPSDTVKAFVWDSLAGGTPLQPGVTVRERITGSGTADDPYLLKTADDLPKIANDPAGHYRLTADLDLSGVSMDQLGRGVDFDGTLDGAGHTISSYTAPADQGTGLFAVNHGTIKNLAVEGDVTNDKTTAGLLADVNHGTIENVRTAGQITARQRVGGIVGDSYGVVRNSYSSADVRATNLYSGGVVAIAMGGSVTEKVFAGGHVSADTRNAGGVVGYGYNETVIHHVVSINASVTSPSFTHGVVGRVGAGQVADLQDNWTSAATPVSAPYLTEPGSPTNWKGGVAPVSEVRTQAFFEARGWDFGAVWDWSTTGRRPVLRAVPEEVASVPAPDLPTDGRGFHVIDSADDLAVLGEFGAYDYVLGADLDLSAVTYETPAVPLLGELDGAGHTITGLTSDTGGLLGTVGGYVHDLAIVDASVSKDGQGAGILAGALADDGVVERVYVTGSVTARTYAGGLVGSSFGTIRDVYSTAAVATTTGNYAGGIIGVDDSRSLLENGYATGEVTSGGTTAGGLTGYCRDSTCEVRDSFALNPSVTASSIAHRVVARSAGGQTATLANNYAIETMTWGVPSVTATGPATLNGATTTVAAAQRVATWDEGLGWDFETVWQWDENLRRPVLRGVTESGATKGAPAAEGAGAVRTAAQTSAPRTVRVADADGVVISHEVIAADGPAVTLALRAGAAAGGQQLSVLVQDRGADLERPTAESVVYLNEVTLDEAGNAEISIVLPDGGASDYALAANTEGAEARYSSGFEPPLRTSVPVITSDDSKGRIRPGAWLSVEAGRWHPVPDLSYRWLADGEPIHGATGERFHLTGRWKGHEITVEVTGTLDGYRTATVGSEAVRTG</sequence>
<evidence type="ECO:0000313" key="4">
    <source>
        <dbReference type="Proteomes" id="UP001597338"/>
    </source>
</evidence>
<dbReference type="RefSeq" id="WP_377200697.1">
    <property type="nucleotide sequence ID" value="NZ_JBHUHF010000001.1"/>
</dbReference>
<protein>
    <submittedName>
        <fullName evidence="3">Metallophosphoesterase</fullName>
    </submittedName>
</protein>
<dbReference type="PANTHER" id="PTHR22953">
    <property type="entry name" value="ACID PHOSPHATASE RELATED"/>
    <property type="match status" value="1"/>
</dbReference>
<dbReference type="SUPFAM" id="SSF89550">
    <property type="entry name" value="PHP domain-like"/>
    <property type="match status" value="1"/>
</dbReference>
<name>A0ABW4VHV6_9MICO</name>
<dbReference type="SUPFAM" id="SSF56300">
    <property type="entry name" value="Metallo-dependent phosphatases"/>
    <property type="match status" value="1"/>
</dbReference>
<organism evidence="3 4">
    <name type="scientific">Promicromonospora aerolata</name>
    <dbReference type="NCBI Taxonomy" id="195749"/>
    <lineage>
        <taxon>Bacteria</taxon>
        <taxon>Bacillati</taxon>
        <taxon>Actinomycetota</taxon>
        <taxon>Actinomycetes</taxon>
        <taxon>Micrococcales</taxon>
        <taxon>Promicromonosporaceae</taxon>
        <taxon>Promicromonospora</taxon>
    </lineage>
</organism>
<dbReference type="PANTHER" id="PTHR22953:SF153">
    <property type="entry name" value="PURPLE ACID PHOSPHATASE"/>
    <property type="match status" value="1"/>
</dbReference>
<dbReference type="Pfam" id="PF00149">
    <property type="entry name" value="Metallophos"/>
    <property type="match status" value="1"/>
</dbReference>
<dbReference type="Gene3D" id="3.20.20.140">
    <property type="entry name" value="Metal-dependent hydrolases"/>
    <property type="match status" value="1"/>
</dbReference>
<dbReference type="Gene3D" id="3.60.21.10">
    <property type="match status" value="1"/>
</dbReference>
<dbReference type="InterPro" id="IPR029052">
    <property type="entry name" value="Metallo-depent_PP-like"/>
</dbReference>
<dbReference type="Proteomes" id="UP001597338">
    <property type="component" value="Unassembled WGS sequence"/>
</dbReference>
<dbReference type="Gene3D" id="2.60.40.2700">
    <property type="match status" value="1"/>
</dbReference>
<keyword evidence="4" id="KW-1185">Reference proteome</keyword>
<gene>
    <name evidence="3" type="ORF">ACFSL2_26410</name>
</gene>
<feature type="domain" description="Calcineurin-like phosphoesterase" evidence="2">
    <location>
        <begin position="635"/>
        <end position="825"/>
    </location>
</feature>
<evidence type="ECO:0000313" key="3">
    <source>
        <dbReference type="EMBL" id="MFD2029042.1"/>
    </source>
</evidence>
<keyword evidence="1" id="KW-0732">Signal</keyword>
<comment type="caution">
    <text evidence="3">The sequence shown here is derived from an EMBL/GenBank/DDBJ whole genome shotgun (WGS) entry which is preliminary data.</text>
</comment>
<dbReference type="EMBL" id="JBHUHF010000001">
    <property type="protein sequence ID" value="MFD2029042.1"/>
    <property type="molecule type" value="Genomic_DNA"/>
</dbReference>
<evidence type="ECO:0000256" key="1">
    <source>
        <dbReference type="ARBA" id="ARBA00022729"/>
    </source>
</evidence>
<dbReference type="InterPro" id="IPR004843">
    <property type="entry name" value="Calcineurin-like_PHP"/>
</dbReference>
<dbReference type="InterPro" id="IPR039331">
    <property type="entry name" value="PAPs-like"/>
</dbReference>
<reference evidence="4" key="1">
    <citation type="journal article" date="2019" name="Int. J. Syst. Evol. Microbiol.">
        <title>The Global Catalogue of Microorganisms (GCM) 10K type strain sequencing project: providing services to taxonomists for standard genome sequencing and annotation.</title>
        <authorList>
            <consortium name="The Broad Institute Genomics Platform"/>
            <consortium name="The Broad Institute Genome Sequencing Center for Infectious Disease"/>
            <person name="Wu L."/>
            <person name="Ma J."/>
        </authorList>
    </citation>
    <scope>NUCLEOTIDE SEQUENCE [LARGE SCALE GENOMIC DNA]</scope>
    <source>
        <strain evidence="4">CCM 7043</strain>
    </source>
</reference>
<dbReference type="InterPro" id="IPR016195">
    <property type="entry name" value="Pol/histidinol_Pase-like"/>
</dbReference>
<accession>A0ABW4VHV6</accession>
<evidence type="ECO:0000259" key="2">
    <source>
        <dbReference type="Pfam" id="PF00149"/>
    </source>
</evidence>
<proteinExistence type="predicted"/>
<dbReference type="Gene3D" id="2.160.20.110">
    <property type="match status" value="2"/>
</dbReference>